<reference evidence="1 2" key="1">
    <citation type="submission" date="2020-04" db="EMBL/GenBank/DDBJ databases">
        <authorList>
            <person name="Laetsch R D."/>
            <person name="Stevens L."/>
            <person name="Kumar S."/>
            <person name="Blaxter L. M."/>
        </authorList>
    </citation>
    <scope>NUCLEOTIDE SEQUENCE [LARGE SCALE GENOMIC DNA]</scope>
</reference>
<name>A0A8S1EKH6_9PELO</name>
<dbReference type="OrthoDB" id="5834137at2759"/>
<protein>
    <submittedName>
        <fullName evidence="1">Uncharacterized protein</fullName>
    </submittedName>
</protein>
<comment type="caution">
    <text evidence="1">The sequence shown here is derived from an EMBL/GenBank/DDBJ whole genome shotgun (WGS) entry which is preliminary data.</text>
</comment>
<evidence type="ECO:0000313" key="2">
    <source>
        <dbReference type="Proteomes" id="UP000494206"/>
    </source>
</evidence>
<gene>
    <name evidence="1" type="ORF">CBOVIS_LOCUS4292</name>
</gene>
<dbReference type="Proteomes" id="UP000494206">
    <property type="component" value="Unassembled WGS sequence"/>
</dbReference>
<dbReference type="InterPro" id="IPR007465">
    <property type="entry name" value="DUF508"/>
</dbReference>
<organism evidence="1 2">
    <name type="scientific">Caenorhabditis bovis</name>
    <dbReference type="NCBI Taxonomy" id="2654633"/>
    <lineage>
        <taxon>Eukaryota</taxon>
        <taxon>Metazoa</taxon>
        <taxon>Ecdysozoa</taxon>
        <taxon>Nematoda</taxon>
        <taxon>Chromadorea</taxon>
        <taxon>Rhabditida</taxon>
        <taxon>Rhabditina</taxon>
        <taxon>Rhabditomorpha</taxon>
        <taxon>Rhabditoidea</taxon>
        <taxon>Rhabditidae</taxon>
        <taxon>Peloderinae</taxon>
        <taxon>Caenorhabditis</taxon>
    </lineage>
</organism>
<dbReference type="AlphaFoldDB" id="A0A8S1EKH6"/>
<accession>A0A8S1EKH6</accession>
<dbReference type="Pfam" id="PF04370">
    <property type="entry name" value="DUF508"/>
    <property type="match status" value="1"/>
</dbReference>
<keyword evidence="2" id="KW-1185">Reference proteome</keyword>
<sequence length="190" mass="21583">MTTYETVTLSGTENLPTFIKTILEPAFAYHTHELECEKTTDGSAFRYKYTVVVSKQPTTTTTKSSSTACNSCLSFQPAKCGEKVKCVMMVQIKFHIFYTDSFGKEAQHTFQYEFPSDATLRQVIAEFEGNYRMKTKQKQFAPRLSMCIGEVTRSNSVPITEKHLDQTIAELTNDEYIGKITFVADLINKF</sequence>
<dbReference type="EMBL" id="CADEPM010000003">
    <property type="protein sequence ID" value="CAB3401561.1"/>
    <property type="molecule type" value="Genomic_DNA"/>
</dbReference>
<proteinExistence type="predicted"/>
<evidence type="ECO:0000313" key="1">
    <source>
        <dbReference type="EMBL" id="CAB3401561.1"/>
    </source>
</evidence>